<accession>A0A0T6B0I1</accession>
<dbReference type="OrthoDB" id="289038at2759"/>
<organism evidence="1 2">
    <name type="scientific">Oryctes borbonicus</name>
    <dbReference type="NCBI Taxonomy" id="1629725"/>
    <lineage>
        <taxon>Eukaryota</taxon>
        <taxon>Metazoa</taxon>
        <taxon>Ecdysozoa</taxon>
        <taxon>Arthropoda</taxon>
        <taxon>Hexapoda</taxon>
        <taxon>Insecta</taxon>
        <taxon>Pterygota</taxon>
        <taxon>Neoptera</taxon>
        <taxon>Endopterygota</taxon>
        <taxon>Coleoptera</taxon>
        <taxon>Polyphaga</taxon>
        <taxon>Scarabaeiformia</taxon>
        <taxon>Scarabaeidae</taxon>
        <taxon>Dynastinae</taxon>
        <taxon>Oryctes</taxon>
    </lineage>
</organism>
<name>A0A0T6B0I1_9SCAR</name>
<dbReference type="EMBL" id="LJIG01022470">
    <property type="protein sequence ID" value="KRT80407.1"/>
    <property type="molecule type" value="Genomic_DNA"/>
</dbReference>
<gene>
    <name evidence="1" type="ORF">AMK59_7115</name>
</gene>
<proteinExistence type="predicted"/>
<dbReference type="Proteomes" id="UP000051574">
    <property type="component" value="Unassembled WGS sequence"/>
</dbReference>
<evidence type="ECO:0000313" key="2">
    <source>
        <dbReference type="Proteomes" id="UP000051574"/>
    </source>
</evidence>
<reference evidence="1 2" key="1">
    <citation type="submission" date="2015-09" db="EMBL/GenBank/DDBJ databases">
        <title>Draft genome of the scarab beetle Oryctes borbonicus.</title>
        <authorList>
            <person name="Meyer J.M."/>
            <person name="Markov G.V."/>
            <person name="Baskaran P."/>
            <person name="Herrmann M."/>
            <person name="Sommer R.J."/>
            <person name="Roedelsperger C."/>
        </authorList>
    </citation>
    <scope>NUCLEOTIDE SEQUENCE [LARGE SCALE GENOMIC DNA]</scope>
    <source>
        <strain evidence="1">OB123</strain>
        <tissue evidence="1">Whole animal</tissue>
    </source>
</reference>
<protein>
    <submittedName>
        <fullName evidence="1">Uncharacterized protein</fullName>
    </submittedName>
</protein>
<evidence type="ECO:0000313" key="1">
    <source>
        <dbReference type="EMBL" id="KRT80407.1"/>
    </source>
</evidence>
<feature type="non-terminal residue" evidence="1">
    <location>
        <position position="1"/>
    </location>
</feature>
<keyword evidence="2" id="KW-1185">Reference proteome</keyword>
<comment type="caution">
    <text evidence="1">The sequence shown here is derived from an EMBL/GenBank/DDBJ whole genome shotgun (WGS) entry which is preliminary data.</text>
</comment>
<dbReference type="AlphaFoldDB" id="A0A0T6B0I1"/>
<sequence length="252" mass="28613">SHLKHLTEYFGFLYEFSRMGDEESKFLLAVGAIHTMIDFYLGHKVHEFVDVSEGEEEEEVVTLPTDKYKPASLDKMITLIASLVEKSRDTDLRLKLSSKDYNAVAGGKGFPFLYQQIKDNINLQQTRNLIHSLCRGNERLATSIIAMVSQAISRNPDSCQPFFKLLTLLTECGNQNSGGPSGLPCFTQLVLQKVWEAAECCPYSALDWLAVQVTKIRLVHQWVLSSLDSWLEHFLIAHANQRVRNSKFRTNN</sequence>